<organism evidence="5 6">
    <name type="scientific">Ostreococcus lucimarinus (strain CCE9901)</name>
    <dbReference type="NCBI Taxonomy" id="436017"/>
    <lineage>
        <taxon>Eukaryota</taxon>
        <taxon>Viridiplantae</taxon>
        <taxon>Chlorophyta</taxon>
        <taxon>Mamiellophyceae</taxon>
        <taxon>Mamiellales</taxon>
        <taxon>Bathycoccaceae</taxon>
        <taxon>Ostreococcus</taxon>
    </lineage>
</organism>
<dbReference type="Pfam" id="PF00571">
    <property type="entry name" value="CBS"/>
    <property type="match status" value="3"/>
</dbReference>
<proteinExistence type="predicted"/>
<evidence type="ECO:0000313" key="6">
    <source>
        <dbReference type="Proteomes" id="UP000001568"/>
    </source>
</evidence>
<dbReference type="SUPFAM" id="SSF54631">
    <property type="entry name" value="CBS-domain pair"/>
    <property type="match status" value="2"/>
</dbReference>
<evidence type="ECO:0000256" key="1">
    <source>
        <dbReference type="ARBA" id="ARBA00022737"/>
    </source>
</evidence>
<feature type="domain" description="CBS" evidence="4">
    <location>
        <begin position="68"/>
        <end position="126"/>
    </location>
</feature>
<dbReference type="OrthoDB" id="449052at2759"/>
<feature type="domain" description="CBS" evidence="4">
    <location>
        <begin position="326"/>
        <end position="386"/>
    </location>
</feature>
<dbReference type="OMA" id="LGWRFDS"/>
<dbReference type="Gene3D" id="3.10.580.10">
    <property type="entry name" value="CBS-domain"/>
    <property type="match status" value="1"/>
</dbReference>
<dbReference type="CDD" id="cd02205">
    <property type="entry name" value="CBS_pair_SF"/>
    <property type="match status" value="1"/>
</dbReference>
<keyword evidence="1" id="KW-0677">Repeat</keyword>
<evidence type="ECO:0000256" key="3">
    <source>
        <dbReference type="PROSITE-ProRule" id="PRU00703"/>
    </source>
</evidence>
<dbReference type="RefSeq" id="XP_001418841.1">
    <property type="nucleotide sequence ID" value="XM_001418804.1"/>
</dbReference>
<dbReference type="Proteomes" id="UP000001568">
    <property type="component" value="Chromosome 7"/>
</dbReference>
<evidence type="ECO:0000313" key="5">
    <source>
        <dbReference type="EMBL" id="ABO97134.1"/>
    </source>
</evidence>
<dbReference type="AlphaFoldDB" id="A4RZR2"/>
<keyword evidence="6" id="KW-1185">Reference proteome</keyword>
<dbReference type="InterPro" id="IPR050511">
    <property type="entry name" value="AMPK_gamma/SDS23_families"/>
</dbReference>
<dbReference type="HOGENOM" id="CLU_572870_0_0_1"/>
<dbReference type="Gramene" id="ABO97134">
    <property type="protein sequence ID" value="ABO97134"/>
    <property type="gene ID" value="OSTLU_92980"/>
</dbReference>
<dbReference type="SMART" id="SM00116">
    <property type="entry name" value="CBS"/>
    <property type="match status" value="3"/>
</dbReference>
<feature type="domain" description="CBS" evidence="4">
    <location>
        <begin position="396"/>
        <end position="455"/>
    </location>
</feature>
<dbReference type="PANTHER" id="PTHR13780">
    <property type="entry name" value="AMP-ACTIVATED PROTEIN KINASE, GAMMA REGULATORY SUBUNIT"/>
    <property type="match status" value="1"/>
</dbReference>
<dbReference type="KEGG" id="olu:OSTLU_92980"/>
<gene>
    <name evidence="5" type="ORF">OSTLU_92980</name>
</gene>
<keyword evidence="2 3" id="KW-0129">CBS domain</keyword>
<dbReference type="InterPro" id="IPR000644">
    <property type="entry name" value="CBS_dom"/>
</dbReference>
<name>A4RZR2_OSTLU</name>
<dbReference type="InterPro" id="IPR046342">
    <property type="entry name" value="CBS_dom_sf"/>
</dbReference>
<dbReference type="EMBL" id="CP000587">
    <property type="protein sequence ID" value="ABO97134.1"/>
    <property type="molecule type" value="Genomic_DNA"/>
</dbReference>
<accession>A4RZR2</accession>
<evidence type="ECO:0000256" key="2">
    <source>
        <dbReference type="ARBA" id="ARBA00023122"/>
    </source>
</evidence>
<dbReference type="PROSITE" id="PS51371">
    <property type="entry name" value="CBS"/>
    <property type="match status" value="3"/>
</dbReference>
<reference evidence="5 6" key="1">
    <citation type="journal article" date="2007" name="Proc. Natl. Acad. Sci. U.S.A.">
        <title>The tiny eukaryote Ostreococcus provides genomic insights into the paradox of plankton speciation.</title>
        <authorList>
            <person name="Palenik B."/>
            <person name="Grimwood J."/>
            <person name="Aerts A."/>
            <person name="Rouze P."/>
            <person name="Salamov A."/>
            <person name="Putnam N."/>
            <person name="Dupont C."/>
            <person name="Jorgensen R."/>
            <person name="Derelle E."/>
            <person name="Rombauts S."/>
            <person name="Zhou K."/>
            <person name="Otillar R."/>
            <person name="Merchant S.S."/>
            <person name="Podell S."/>
            <person name="Gaasterland T."/>
            <person name="Napoli C."/>
            <person name="Gendler K."/>
            <person name="Manuell A."/>
            <person name="Tai V."/>
            <person name="Vallon O."/>
            <person name="Piganeau G."/>
            <person name="Jancek S."/>
            <person name="Heijde M."/>
            <person name="Jabbari K."/>
            <person name="Bowler C."/>
            <person name="Lohr M."/>
            <person name="Robbens S."/>
            <person name="Werner G."/>
            <person name="Dubchak I."/>
            <person name="Pazour G.J."/>
            <person name="Ren Q."/>
            <person name="Paulsen I."/>
            <person name="Delwiche C."/>
            <person name="Schmutz J."/>
            <person name="Rokhsar D."/>
            <person name="Van de Peer Y."/>
            <person name="Moreau H."/>
            <person name="Grigoriev I.V."/>
        </authorList>
    </citation>
    <scope>NUCLEOTIDE SEQUENCE [LARGE SCALE GENOMIC DNA]</scope>
    <source>
        <strain evidence="5 6">CCE9901</strain>
    </source>
</reference>
<dbReference type="GeneID" id="5003043"/>
<sequence>MSIEERKQKPTKLLEDELGRPLHALQDDSLAAAEETFRRDVFASFESGRKLLGSHRVEDYLDEYYGESDRTPPLMLADTLSMSECIEFMRAFNVSSAPVLTGDAKTFIGWCSVFDILRDVAAAIQRAKPPGREIVRETAALTGQPHVHSAWGVLRHAFRTVTSAERLSGESVERREVELDNHRREWLSSISPEDVKNAIDEVLNMTLKEARRKTHSEEDGRMVSRVAAADADLLELVRSGFLRHIVTAGDFIAPRQAHVCHRVCTYSLKPDDKDEMKEKMVVEALVSQADIVQFLYDNSDSFDDALKRRNLTSLGLGARKSHRVFPDSDVMCVFPETRLLDAFVMMHVTGHSCLGVVDEPRGKLIDVLSVSDIREAVFDVDALCDTVERYLKSRALTRIPLVTLTEDADFIDVLGALAKNSIHHVFVVDLEGSPLRVVTPTDVLTRLALPSARKLGWRFDSYEVHPDTFENNPATMIRPIA</sequence>
<dbReference type="STRING" id="436017.A4RZR2"/>
<protein>
    <recommendedName>
        <fullName evidence="4">CBS domain-containing protein</fullName>
    </recommendedName>
</protein>
<evidence type="ECO:0000259" key="4">
    <source>
        <dbReference type="PROSITE" id="PS51371"/>
    </source>
</evidence>